<keyword evidence="1" id="KW-1133">Transmembrane helix</keyword>
<organism evidence="2">
    <name type="scientific">marine sediment metagenome</name>
    <dbReference type="NCBI Taxonomy" id="412755"/>
    <lineage>
        <taxon>unclassified sequences</taxon>
        <taxon>metagenomes</taxon>
        <taxon>ecological metagenomes</taxon>
    </lineage>
</organism>
<evidence type="ECO:0000313" key="2">
    <source>
        <dbReference type="EMBL" id="KKN51437.1"/>
    </source>
</evidence>
<keyword evidence="1" id="KW-0812">Transmembrane</keyword>
<reference evidence="2" key="1">
    <citation type="journal article" date="2015" name="Nature">
        <title>Complex archaea that bridge the gap between prokaryotes and eukaryotes.</title>
        <authorList>
            <person name="Spang A."/>
            <person name="Saw J.H."/>
            <person name="Jorgensen S.L."/>
            <person name="Zaremba-Niedzwiedzka K."/>
            <person name="Martijn J."/>
            <person name="Lind A.E."/>
            <person name="van Eijk R."/>
            <person name="Schleper C."/>
            <person name="Guy L."/>
            <person name="Ettema T.J."/>
        </authorList>
    </citation>
    <scope>NUCLEOTIDE SEQUENCE</scope>
</reference>
<proteinExistence type="predicted"/>
<comment type="caution">
    <text evidence="2">The sequence shown here is derived from an EMBL/GenBank/DDBJ whole genome shotgun (WGS) entry which is preliminary data.</text>
</comment>
<keyword evidence="1" id="KW-0472">Membrane</keyword>
<dbReference type="EMBL" id="LAZR01001063">
    <property type="protein sequence ID" value="KKN51437.1"/>
    <property type="molecule type" value="Genomic_DNA"/>
</dbReference>
<sequence length="84" mass="9669">MKRETTKTIIWIFCILVIVVLIAKIGFESGEYNCSECSVTFTNTLAGAEDYKFGEYQIKELFEDYIKTDSCLITWDPVQGYYNG</sequence>
<dbReference type="AlphaFoldDB" id="A0A0F9RNP0"/>
<accession>A0A0F9RNP0</accession>
<feature type="transmembrane region" description="Helical" evidence="1">
    <location>
        <begin position="9"/>
        <end position="27"/>
    </location>
</feature>
<gene>
    <name evidence="2" type="ORF">LCGC14_0622530</name>
</gene>
<protein>
    <submittedName>
        <fullName evidence="2">Uncharacterized protein</fullName>
    </submittedName>
</protein>
<name>A0A0F9RNP0_9ZZZZ</name>
<evidence type="ECO:0000256" key="1">
    <source>
        <dbReference type="SAM" id="Phobius"/>
    </source>
</evidence>